<name>A0A4R3Y006_9PROT</name>
<feature type="transmembrane region" description="Helical" evidence="1">
    <location>
        <begin position="6"/>
        <end position="26"/>
    </location>
</feature>
<keyword evidence="1" id="KW-0472">Membrane</keyword>
<feature type="transmembrane region" description="Helical" evidence="1">
    <location>
        <begin position="38"/>
        <end position="59"/>
    </location>
</feature>
<keyword evidence="3" id="KW-1185">Reference proteome</keyword>
<evidence type="ECO:0000313" key="3">
    <source>
        <dbReference type="Proteomes" id="UP000295367"/>
    </source>
</evidence>
<dbReference type="EMBL" id="SMCO01000011">
    <property type="protein sequence ID" value="TCV84757.1"/>
    <property type="molecule type" value="Genomic_DNA"/>
</dbReference>
<keyword evidence="1" id="KW-0812">Transmembrane</keyword>
<dbReference type="AlphaFoldDB" id="A0A4R3Y006"/>
<gene>
    <name evidence="2" type="ORF">EDC63_111103</name>
</gene>
<reference evidence="2 3" key="1">
    <citation type="submission" date="2019-03" db="EMBL/GenBank/DDBJ databases">
        <title>Genomic Encyclopedia of Type Strains, Phase IV (KMG-IV): sequencing the most valuable type-strain genomes for metagenomic binning, comparative biology and taxonomic classification.</title>
        <authorList>
            <person name="Goeker M."/>
        </authorList>
    </citation>
    <scope>NUCLEOTIDE SEQUENCE [LARGE SCALE GENOMIC DNA]</scope>
    <source>
        <strain evidence="2 3">DSM 100309</strain>
    </source>
</reference>
<dbReference type="Proteomes" id="UP000295367">
    <property type="component" value="Unassembled WGS sequence"/>
</dbReference>
<protein>
    <submittedName>
        <fullName evidence="2">DUF2909 family protein</fullName>
    </submittedName>
</protein>
<keyword evidence="1" id="KW-1133">Transmembrane helix</keyword>
<accession>A0A4R3Y006</accession>
<dbReference type="InterPro" id="IPR021313">
    <property type="entry name" value="DUF2909"/>
</dbReference>
<proteinExistence type="predicted"/>
<sequence>MLIKTVIILMLILIIGSLFSALTFLYKDQGKGERTAKALTFRISLSLLLFILLMLGYYFGLIPEKGI</sequence>
<evidence type="ECO:0000256" key="1">
    <source>
        <dbReference type="SAM" id="Phobius"/>
    </source>
</evidence>
<organism evidence="2 3">
    <name type="scientific">Sulfurirhabdus autotrophica</name>
    <dbReference type="NCBI Taxonomy" id="1706046"/>
    <lineage>
        <taxon>Bacteria</taxon>
        <taxon>Pseudomonadati</taxon>
        <taxon>Pseudomonadota</taxon>
        <taxon>Betaproteobacteria</taxon>
        <taxon>Nitrosomonadales</taxon>
        <taxon>Sulfuricellaceae</taxon>
        <taxon>Sulfurirhabdus</taxon>
    </lineage>
</organism>
<dbReference type="Pfam" id="PF11137">
    <property type="entry name" value="DUF2909"/>
    <property type="match status" value="1"/>
</dbReference>
<dbReference type="NCBIfam" id="NF033233">
    <property type="entry name" value="twin_helix"/>
    <property type="match status" value="1"/>
</dbReference>
<comment type="caution">
    <text evidence="2">The sequence shown here is derived from an EMBL/GenBank/DDBJ whole genome shotgun (WGS) entry which is preliminary data.</text>
</comment>
<dbReference type="RefSeq" id="WP_124946226.1">
    <property type="nucleotide sequence ID" value="NZ_BHVT01000027.1"/>
</dbReference>
<evidence type="ECO:0000313" key="2">
    <source>
        <dbReference type="EMBL" id="TCV84757.1"/>
    </source>
</evidence>